<feature type="compositionally biased region" description="Polar residues" evidence="1">
    <location>
        <begin position="115"/>
        <end position="127"/>
    </location>
</feature>
<feature type="non-terminal residue" evidence="2">
    <location>
        <position position="145"/>
    </location>
</feature>
<protein>
    <submittedName>
        <fullName evidence="2">Uncharacterized protein</fullName>
    </submittedName>
</protein>
<reference evidence="2" key="1">
    <citation type="submission" date="2014-09" db="EMBL/GenBank/DDBJ databases">
        <authorList>
            <person name="Magalhaes I.L.F."/>
            <person name="Oliveira U."/>
            <person name="Santos F.R."/>
            <person name="Vidigal T.H.D.A."/>
            <person name="Brescovit A.D."/>
            <person name="Santos A.J."/>
        </authorList>
    </citation>
    <scope>NUCLEOTIDE SEQUENCE</scope>
</reference>
<sequence>QTYKVQTEDGMSWTRHLDQLWQRTPQQPQGSSDNGHPSQKQKTGNPIQPEKPAVRRSLQFGGSPHEAIRSPGDEEPFPFEEFSPYSYQSPASRGSLPFRGFSPDPGPPPDPVPSSNQPATLGTSRSTARPLREIVKPPERYRSAE</sequence>
<dbReference type="AlphaFoldDB" id="A0A0K8THM4"/>
<proteinExistence type="predicted"/>
<accession>A0A0K8THM4</accession>
<feature type="compositionally biased region" description="Basic and acidic residues" evidence="1">
    <location>
        <begin position="130"/>
        <end position="145"/>
    </location>
</feature>
<organism evidence="2">
    <name type="scientific">Lygus hesperus</name>
    <name type="common">Western plant bug</name>
    <dbReference type="NCBI Taxonomy" id="30085"/>
    <lineage>
        <taxon>Eukaryota</taxon>
        <taxon>Metazoa</taxon>
        <taxon>Ecdysozoa</taxon>
        <taxon>Arthropoda</taxon>
        <taxon>Hexapoda</taxon>
        <taxon>Insecta</taxon>
        <taxon>Pterygota</taxon>
        <taxon>Neoptera</taxon>
        <taxon>Paraneoptera</taxon>
        <taxon>Hemiptera</taxon>
        <taxon>Heteroptera</taxon>
        <taxon>Panheteroptera</taxon>
        <taxon>Cimicomorpha</taxon>
        <taxon>Miridae</taxon>
        <taxon>Mirini</taxon>
        <taxon>Lygus</taxon>
    </lineage>
</organism>
<feature type="region of interest" description="Disordered" evidence="1">
    <location>
        <begin position="1"/>
        <end position="145"/>
    </location>
</feature>
<dbReference type="EMBL" id="GBRD01000738">
    <property type="protein sequence ID" value="JAG65083.1"/>
    <property type="molecule type" value="Transcribed_RNA"/>
</dbReference>
<name>A0A0K8THM4_LYGHE</name>
<feature type="non-terminal residue" evidence="2">
    <location>
        <position position="1"/>
    </location>
</feature>
<feature type="compositionally biased region" description="Polar residues" evidence="1">
    <location>
        <begin position="21"/>
        <end position="46"/>
    </location>
</feature>
<evidence type="ECO:0000313" key="2">
    <source>
        <dbReference type="EMBL" id="JAG65083.1"/>
    </source>
</evidence>
<evidence type="ECO:0000256" key="1">
    <source>
        <dbReference type="SAM" id="MobiDB-lite"/>
    </source>
</evidence>